<dbReference type="InterPro" id="IPR018484">
    <property type="entry name" value="FGGY_N"/>
</dbReference>
<comment type="similarity">
    <text evidence="1 4">Belongs to the FGGY kinase family.</text>
</comment>
<keyword evidence="8" id="KW-1185">Reference proteome</keyword>
<keyword evidence="3 4" id="KW-0418">Kinase</keyword>
<feature type="domain" description="Carbohydrate kinase FGGY C-terminal" evidence="6">
    <location>
        <begin position="302"/>
        <end position="449"/>
    </location>
</feature>
<dbReference type="PIRSF" id="PIRSF000538">
    <property type="entry name" value="GlpK"/>
    <property type="match status" value="1"/>
</dbReference>
<dbReference type="PANTHER" id="PTHR43095">
    <property type="entry name" value="SUGAR KINASE"/>
    <property type="match status" value="1"/>
</dbReference>
<sequence length="507" mass="54552">MNLFVATFDVGTTSLKAVLVSRDGTLLHPLTEAIDTWSGNDGAVEQDPDQWYRLFTGVAQTWWRLGIDPASIQMIAMTGQMQNLIALDLEDAPVGRAMLYSDMRASKESDAVNQRFGKAALQASVGNPVTAGSLLPKLMFLREHELERLARTRRVLFGAKDYLVHRLCGRSVCDWTTASTTGLLVTRERVWHDALLDSFGFAAALMPELSAADAIVGGVHDEAALATGFRSGTPVLCGVGDAAATALGAGVSGTHRPYVYVGTTGWVAQLVDAAGPQRPVADTVFTLSSWEPDALIRIAPVLNAGNVLAWALTLIGHQPGVDPERYFDLLEAEAGQSLDQSNGPTFVPFISPERCPVHTLSAHGAFIGISSQTTRSQMLRSILEGLAQSLRWCGDLLGVSPGGEMTAIGGATRNTIFTQAMANAFGKTLHVKPNADYLAAVGVARLAARVLGWNEAETRLSARGDRGYQERIVAPDPQRAAFLHRRLKHFQHVATTITSFPEEDPLE</sequence>
<keyword evidence="2 4" id="KW-0808">Transferase</keyword>
<evidence type="ECO:0000256" key="3">
    <source>
        <dbReference type="ARBA" id="ARBA00022777"/>
    </source>
</evidence>
<dbReference type="Proteomes" id="UP000826462">
    <property type="component" value="Chromosome 2"/>
</dbReference>
<dbReference type="RefSeq" id="WP_219802968.1">
    <property type="nucleotide sequence ID" value="NZ_CP080096.1"/>
</dbReference>
<evidence type="ECO:0000259" key="5">
    <source>
        <dbReference type="Pfam" id="PF00370"/>
    </source>
</evidence>
<evidence type="ECO:0000256" key="2">
    <source>
        <dbReference type="ARBA" id="ARBA00022679"/>
    </source>
</evidence>
<feature type="domain" description="Carbohydrate kinase FGGY N-terminal" evidence="5">
    <location>
        <begin position="7"/>
        <end position="248"/>
    </location>
</feature>
<dbReference type="InterPro" id="IPR050406">
    <property type="entry name" value="FGGY_Carb_Kinase"/>
</dbReference>
<name>A0ABX8UWA9_9BURK</name>
<dbReference type="EMBL" id="CP080096">
    <property type="protein sequence ID" value="QYD73266.1"/>
    <property type="molecule type" value="Genomic_DNA"/>
</dbReference>
<proteinExistence type="inferred from homology"/>
<evidence type="ECO:0008006" key="9">
    <source>
        <dbReference type="Google" id="ProtNLM"/>
    </source>
</evidence>
<dbReference type="Pfam" id="PF02782">
    <property type="entry name" value="FGGY_C"/>
    <property type="match status" value="1"/>
</dbReference>
<dbReference type="PANTHER" id="PTHR43095:SF5">
    <property type="entry name" value="XYLULOSE KINASE"/>
    <property type="match status" value="1"/>
</dbReference>
<reference evidence="7 8" key="1">
    <citation type="submission" date="2021-07" db="EMBL/GenBank/DDBJ databases">
        <title>Paraburkholderia edwinii protects Aspergillus sp. from phenazines by acting as a toxin sponge.</title>
        <authorList>
            <person name="Dahlstrom K.M."/>
            <person name="Newman D.K."/>
        </authorList>
    </citation>
    <scope>NUCLEOTIDE SEQUENCE [LARGE SCALE GENOMIC DNA]</scope>
    <source>
        <strain evidence="7 8">Pe01</strain>
    </source>
</reference>
<dbReference type="InterPro" id="IPR018485">
    <property type="entry name" value="FGGY_C"/>
</dbReference>
<evidence type="ECO:0000256" key="1">
    <source>
        <dbReference type="ARBA" id="ARBA00009156"/>
    </source>
</evidence>
<evidence type="ECO:0000313" key="8">
    <source>
        <dbReference type="Proteomes" id="UP000826462"/>
    </source>
</evidence>
<dbReference type="Gene3D" id="3.30.420.40">
    <property type="match status" value="2"/>
</dbReference>
<dbReference type="InterPro" id="IPR018483">
    <property type="entry name" value="Carb_kinase_FGGY_CS"/>
</dbReference>
<dbReference type="SUPFAM" id="SSF53067">
    <property type="entry name" value="Actin-like ATPase domain"/>
    <property type="match status" value="2"/>
</dbReference>
<evidence type="ECO:0000313" key="7">
    <source>
        <dbReference type="EMBL" id="QYD73266.1"/>
    </source>
</evidence>
<organism evidence="7 8">
    <name type="scientific">Paraburkholderia edwinii</name>
    <dbReference type="NCBI Taxonomy" id="2861782"/>
    <lineage>
        <taxon>Bacteria</taxon>
        <taxon>Pseudomonadati</taxon>
        <taxon>Pseudomonadota</taxon>
        <taxon>Betaproteobacteria</taxon>
        <taxon>Burkholderiales</taxon>
        <taxon>Burkholderiaceae</taxon>
        <taxon>Paraburkholderia</taxon>
    </lineage>
</organism>
<accession>A0ABX8UWA9</accession>
<dbReference type="InterPro" id="IPR043129">
    <property type="entry name" value="ATPase_NBD"/>
</dbReference>
<protein>
    <recommendedName>
        <fullName evidence="9">Xylulokinase</fullName>
    </recommendedName>
</protein>
<evidence type="ECO:0000259" key="6">
    <source>
        <dbReference type="Pfam" id="PF02782"/>
    </source>
</evidence>
<gene>
    <name evidence="7" type="ORF">KZJ38_26870</name>
</gene>
<dbReference type="InterPro" id="IPR000577">
    <property type="entry name" value="Carb_kinase_FGGY"/>
</dbReference>
<dbReference type="Pfam" id="PF00370">
    <property type="entry name" value="FGGY_N"/>
    <property type="match status" value="1"/>
</dbReference>
<dbReference type="PROSITE" id="PS00445">
    <property type="entry name" value="FGGY_KINASES_2"/>
    <property type="match status" value="1"/>
</dbReference>
<evidence type="ECO:0000256" key="4">
    <source>
        <dbReference type="RuleBase" id="RU003733"/>
    </source>
</evidence>
<dbReference type="CDD" id="cd07805">
    <property type="entry name" value="ASKHA_NBD_FGGY_CvXK-like"/>
    <property type="match status" value="1"/>
</dbReference>